<dbReference type="KEGG" id="psco:LY89DRAFT_612003"/>
<organism evidence="1 2">
    <name type="scientific">Mollisia scopiformis</name>
    <name type="common">Conifer needle endophyte fungus</name>
    <name type="synonym">Phialocephala scopiformis</name>
    <dbReference type="NCBI Taxonomy" id="149040"/>
    <lineage>
        <taxon>Eukaryota</taxon>
        <taxon>Fungi</taxon>
        <taxon>Dikarya</taxon>
        <taxon>Ascomycota</taxon>
        <taxon>Pezizomycotina</taxon>
        <taxon>Leotiomycetes</taxon>
        <taxon>Helotiales</taxon>
        <taxon>Mollisiaceae</taxon>
        <taxon>Mollisia</taxon>
    </lineage>
</organism>
<dbReference type="GeneID" id="28820327"/>
<gene>
    <name evidence="1" type="ORF">LY89DRAFT_612003</name>
</gene>
<dbReference type="RefSeq" id="XP_018074346.1">
    <property type="nucleotide sequence ID" value="XM_018210601.1"/>
</dbReference>
<proteinExistence type="predicted"/>
<evidence type="ECO:0000313" key="1">
    <source>
        <dbReference type="EMBL" id="KUJ19991.1"/>
    </source>
</evidence>
<reference evidence="1 2" key="1">
    <citation type="submission" date="2015-10" db="EMBL/GenBank/DDBJ databases">
        <title>Full genome of DAOMC 229536 Phialocephala scopiformis, a fungal endophyte of spruce producing the potent anti-insectan compound rugulosin.</title>
        <authorList>
            <consortium name="DOE Joint Genome Institute"/>
            <person name="Walker A.K."/>
            <person name="Frasz S.L."/>
            <person name="Seifert K.A."/>
            <person name="Miller J.D."/>
            <person name="Mondo S.J."/>
            <person name="Labutti K."/>
            <person name="Lipzen A."/>
            <person name="Dockter R."/>
            <person name="Kennedy M."/>
            <person name="Grigoriev I.V."/>
            <person name="Spatafora J.W."/>
        </authorList>
    </citation>
    <scope>NUCLEOTIDE SEQUENCE [LARGE SCALE GENOMIC DNA]</scope>
    <source>
        <strain evidence="1 2">CBS 120377</strain>
    </source>
</reference>
<name>A0A194XIN2_MOLSC</name>
<keyword evidence="2" id="KW-1185">Reference proteome</keyword>
<sequence length="89" mass="9556">MHHSCYTYTTTVPFTGIINCPLQTTCGPEPMCIKLNKATLEVPCANSRCPKTPTATVTAWGVCPTCRKGCGTDIITETVKTGCHPTTFC</sequence>
<dbReference type="Proteomes" id="UP000070700">
    <property type="component" value="Unassembled WGS sequence"/>
</dbReference>
<evidence type="ECO:0000313" key="2">
    <source>
        <dbReference type="Proteomes" id="UP000070700"/>
    </source>
</evidence>
<accession>A0A194XIN2</accession>
<dbReference type="InParanoid" id="A0A194XIN2"/>
<dbReference type="AlphaFoldDB" id="A0A194XIN2"/>
<dbReference type="OrthoDB" id="3545085at2759"/>
<protein>
    <submittedName>
        <fullName evidence="1">Uncharacterized protein</fullName>
    </submittedName>
</protein>
<dbReference type="EMBL" id="KQ947410">
    <property type="protein sequence ID" value="KUJ19991.1"/>
    <property type="molecule type" value="Genomic_DNA"/>
</dbReference>